<protein>
    <submittedName>
        <fullName evidence="2">Thioredoxin</fullName>
    </submittedName>
</protein>
<dbReference type="Pfam" id="PF00085">
    <property type="entry name" value="Thioredoxin"/>
    <property type="match status" value="1"/>
</dbReference>
<dbReference type="AlphaFoldDB" id="A0A443IVW8"/>
<evidence type="ECO:0000259" key="1">
    <source>
        <dbReference type="Pfam" id="PF00085"/>
    </source>
</evidence>
<dbReference type="InterPro" id="IPR036249">
    <property type="entry name" value="Thioredoxin-like_sf"/>
</dbReference>
<evidence type="ECO:0000313" key="2">
    <source>
        <dbReference type="EMBL" id="RWR12186.1"/>
    </source>
</evidence>
<evidence type="ECO:0000313" key="3">
    <source>
        <dbReference type="Proteomes" id="UP000273811"/>
    </source>
</evidence>
<dbReference type="OrthoDB" id="411356at2"/>
<dbReference type="EMBL" id="QYTU02000012">
    <property type="protein sequence ID" value="RWR12186.1"/>
    <property type="molecule type" value="Genomic_DNA"/>
</dbReference>
<dbReference type="Gene3D" id="3.40.30.10">
    <property type="entry name" value="Glutaredoxin"/>
    <property type="match status" value="1"/>
</dbReference>
<name>A0A443IVW8_9BACI</name>
<dbReference type="CDD" id="cd02947">
    <property type="entry name" value="TRX_family"/>
    <property type="match status" value="1"/>
</dbReference>
<sequence length="106" mass="12073">MKKVHSLEAIHEMINENQLTLLYISRPDCSVCHGLLPQVEELLEEFPSIVSMQADADEIPEIAGEYSIFTVPVVLLFVNGKELIRKARFVPIGEMRRQLGKIVEHM</sequence>
<comment type="caution">
    <text evidence="2">The sequence shown here is derived from an EMBL/GenBank/DDBJ whole genome shotgun (WGS) entry which is preliminary data.</text>
</comment>
<dbReference type="SUPFAM" id="SSF52833">
    <property type="entry name" value="Thioredoxin-like"/>
    <property type="match status" value="1"/>
</dbReference>
<accession>A0A443IVW8</accession>
<feature type="domain" description="Thioredoxin" evidence="1">
    <location>
        <begin position="10"/>
        <end position="83"/>
    </location>
</feature>
<dbReference type="RefSeq" id="WP_120072011.1">
    <property type="nucleotide sequence ID" value="NZ_CP126113.1"/>
</dbReference>
<organism evidence="2 3">
    <name type="scientific">Siminovitchia fortis</name>
    <dbReference type="NCBI Taxonomy" id="254758"/>
    <lineage>
        <taxon>Bacteria</taxon>
        <taxon>Bacillati</taxon>
        <taxon>Bacillota</taxon>
        <taxon>Bacilli</taxon>
        <taxon>Bacillales</taxon>
        <taxon>Bacillaceae</taxon>
        <taxon>Siminovitchia</taxon>
    </lineage>
</organism>
<proteinExistence type="predicted"/>
<keyword evidence="3" id="KW-1185">Reference proteome</keyword>
<dbReference type="Proteomes" id="UP000273811">
    <property type="component" value="Unassembled WGS sequence"/>
</dbReference>
<dbReference type="InterPro" id="IPR013766">
    <property type="entry name" value="Thioredoxin_domain"/>
</dbReference>
<reference evidence="2" key="1">
    <citation type="submission" date="2018-12" db="EMBL/GenBank/DDBJ databases">
        <authorList>
            <person name="Sun L."/>
            <person name="Chen Z."/>
        </authorList>
    </citation>
    <scope>NUCLEOTIDE SEQUENCE [LARGE SCALE GENOMIC DNA]</scope>
    <source>
        <strain evidence="2">DSM 16012</strain>
    </source>
</reference>
<gene>
    <name evidence="2" type="ORF">D4N35_007395</name>
</gene>